<reference evidence="3 4" key="1">
    <citation type="journal article" date="2020" name="Microorganisms">
        <title>Osmotic Adaptation and Compatible Solute Biosynthesis of Phototrophic Bacteria as Revealed from Genome Analyses.</title>
        <authorList>
            <person name="Imhoff J.F."/>
            <person name="Rahn T."/>
            <person name="Kunzel S."/>
            <person name="Keller A."/>
            <person name="Neulinger S.C."/>
        </authorList>
    </citation>
    <scope>NUCLEOTIDE SEQUENCE [LARGE SCALE GENOMIC DNA]</scope>
    <source>
        <strain evidence="3 4">DSM 25653</strain>
    </source>
</reference>
<dbReference type="InterPro" id="IPR023631">
    <property type="entry name" value="Amidase_dom"/>
</dbReference>
<evidence type="ECO:0000313" key="4">
    <source>
        <dbReference type="Proteomes" id="UP001138768"/>
    </source>
</evidence>
<feature type="region of interest" description="Disordered" evidence="1">
    <location>
        <begin position="57"/>
        <end position="76"/>
    </location>
</feature>
<accession>A0A9X0WB68</accession>
<dbReference type="AlphaFoldDB" id="A0A9X0WB68"/>
<comment type="caution">
    <text evidence="3">The sequence shown here is derived from an EMBL/GenBank/DDBJ whole genome shotgun (WGS) entry which is preliminary data.</text>
</comment>
<dbReference type="Gene3D" id="3.90.1300.10">
    <property type="entry name" value="Amidase signature (AS) domain"/>
    <property type="match status" value="1"/>
</dbReference>
<organism evidence="3 4">
    <name type="scientific">Lamprobacter modestohalophilus</name>
    <dbReference type="NCBI Taxonomy" id="1064514"/>
    <lineage>
        <taxon>Bacteria</taxon>
        <taxon>Pseudomonadati</taxon>
        <taxon>Pseudomonadota</taxon>
        <taxon>Gammaproteobacteria</taxon>
        <taxon>Chromatiales</taxon>
        <taxon>Chromatiaceae</taxon>
        <taxon>Lamprobacter</taxon>
    </lineage>
</organism>
<evidence type="ECO:0000259" key="2">
    <source>
        <dbReference type="Pfam" id="PF01425"/>
    </source>
</evidence>
<feature type="domain" description="Amidase" evidence="2">
    <location>
        <begin position="77"/>
        <end position="515"/>
    </location>
</feature>
<proteinExistence type="predicted"/>
<dbReference type="InterPro" id="IPR036928">
    <property type="entry name" value="AS_sf"/>
</dbReference>
<dbReference type="Proteomes" id="UP001138768">
    <property type="component" value="Unassembled WGS sequence"/>
</dbReference>
<evidence type="ECO:0000256" key="1">
    <source>
        <dbReference type="SAM" id="MobiDB-lite"/>
    </source>
</evidence>
<dbReference type="Pfam" id="PF01425">
    <property type="entry name" value="Amidase"/>
    <property type="match status" value="1"/>
</dbReference>
<feature type="region of interest" description="Disordered" evidence="1">
    <location>
        <begin position="527"/>
        <end position="547"/>
    </location>
</feature>
<gene>
    <name evidence="3" type="ORF">CKO42_17775</name>
</gene>
<name>A0A9X0WB68_9GAMM</name>
<dbReference type="PANTHER" id="PTHR42678">
    <property type="entry name" value="AMIDASE"/>
    <property type="match status" value="1"/>
</dbReference>
<sequence>MGLCTACGPVNRASTGPTPDIDIIELSIGQAHQALRSGRISCAQLTRRYLRRIETYDPPTKADAAPIPSASRSPTPANRLNAIIAINPNALARARQLDRQSAETSRMRRLHCIPVILKDNFDTADMPTEAGSLALKGSVPPDDAFLVQRLRAEGAIILAKSNMGEWAFSPYQTISSTHGETRNAYALDRVPAGSSGGTASAIAANLGLIGMGTDTGNSIRGPASHLALVGLRSTLGATSRDGIVPLLANRDVGGPLMRTVTDTAIVYSVLAGHDPADPLTQVAIGRVKPDYRRYLKRDGLQGARLGVLRALVVTETDAAAAAETDIADPEVVARFDQAIEDLRQAGAVILDPFRIPDLERLTDATGFCSRFRYDLNRYLQTLGPNAPIQSLDEVVASNQFLPQSTGAMRWAMAVDTDPHSQQPPCVDVQGDPRRKALLDAVVAAMDRHQIDAIIYPSWSHPPRLIGDSDSPHGNNSPVIAPHTGQPAITVPMGFTESGLPLGLQLLARPFDEHKLFQYAYAYEQATQHRRPPPGFGRLQPEAVVAPR</sequence>
<keyword evidence="4" id="KW-1185">Reference proteome</keyword>
<evidence type="ECO:0000313" key="3">
    <source>
        <dbReference type="EMBL" id="MBK1620256.1"/>
    </source>
</evidence>
<dbReference type="PANTHER" id="PTHR42678:SF34">
    <property type="entry name" value="OS04G0183300 PROTEIN"/>
    <property type="match status" value="1"/>
</dbReference>
<protein>
    <submittedName>
        <fullName evidence="3">Amidase</fullName>
    </submittedName>
</protein>
<dbReference type="EMBL" id="NRRY01000035">
    <property type="protein sequence ID" value="MBK1620256.1"/>
    <property type="molecule type" value="Genomic_DNA"/>
</dbReference>
<dbReference type="SUPFAM" id="SSF75304">
    <property type="entry name" value="Amidase signature (AS) enzymes"/>
    <property type="match status" value="1"/>
</dbReference>